<dbReference type="VEuPathDB" id="TrichDB:TVAGG3_0458770"/>
<dbReference type="InParanoid" id="A2EZ54"/>
<evidence type="ECO:0000313" key="2">
    <source>
        <dbReference type="EMBL" id="EAY02042.1"/>
    </source>
</evidence>
<accession>A2EZ54</accession>
<dbReference type="EMBL" id="DS113548">
    <property type="protein sequence ID" value="EAY02042.1"/>
    <property type="molecule type" value="Genomic_DNA"/>
</dbReference>
<dbReference type="AlphaFoldDB" id="A2EZ54"/>
<reference evidence="2" key="1">
    <citation type="submission" date="2006-10" db="EMBL/GenBank/DDBJ databases">
        <authorList>
            <person name="Amadeo P."/>
            <person name="Zhao Q."/>
            <person name="Wortman J."/>
            <person name="Fraser-Liggett C."/>
            <person name="Carlton J."/>
        </authorList>
    </citation>
    <scope>NUCLEOTIDE SEQUENCE</scope>
    <source>
        <strain evidence="2">G3</strain>
    </source>
</reference>
<organism evidence="2 3">
    <name type="scientific">Trichomonas vaginalis (strain ATCC PRA-98 / G3)</name>
    <dbReference type="NCBI Taxonomy" id="412133"/>
    <lineage>
        <taxon>Eukaryota</taxon>
        <taxon>Metamonada</taxon>
        <taxon>Parabasalia</taxon>
        <taxon>Trichomonadida</taxon>
        <taxon>Trichomonadidae</taxon>
        <taxon>Trichomonas</taxon>
    </lineage>
</organism>
<gene>
    <name evidence="2" type="ORF">TVAG_383450</name>
</gene>
<evidence type="ECO:0000313" key="3">
    <source>
        <dbReference type="Proteomes" id="UP000001542"/>
    </source>
</evidence>
<dbReference type="Proteomes" id="UP000001542">
    <property type="component" value="Unassembled WGS sequence"/>
</dbReference>
<protein>
    <submittedName>
        <fullName evidence="2">Uncharacterized protein</fullName>
    </submittedName>
</protein>
<dbReference type="KEGG" id="tva:4759876"/>
<keyword evidence="3" id="KW-1185">Reference proteome</keyword>
<reference evidence="2" key="2">
    <citation type="journal article" date="2007" name="Science">
        <title>Draft genome sequence of the sexually transmitted pathogen Trichomonas vaginalis.</title>
        <authorList>
            <person name="Carlton J.M."/>
            <person name="Hirt R.P."/>
            <person name="Silva J.C."/>
            <person name="Delcher A.L."/>
            <person name="Schatz M."/>
            <person name="Zhao Q."/>
            <person name="Wortman J.R."/>
            <person name="Bidwell S.L."/>
            <person name="Alsmark U.C.M."/>
            <person name="Besteiro S."/>
            <person name="Sicheritz-Ponten T."/>
            <person name="Noel C.J."/>
            <person name="Dacks J.B."/>
            <person name="Foster P.G."/>
            <person name="Simillion C."/>
            <person name="Van de Peer Y."/>
            <person name="Miranda-Saavedra D."/>
            <person name="Barton G.J."/>
            <person name="Westrop G.D."/>
            <person name="Mueller S."/>
            <person name="Dessi D."/>
            <person name="Fiori P.L."/>
            <person name="Ren Q."/>
            <person name="Paulsen I."/>
            <person name="Zhang H."/>
            <person name="Bastida-Corcuera F.D."/>
            <person name="Simoes-Barbosa A."/>
            <person name="Brown M.T."/>
            <person name="Hayes R.D."/>
            <person name="Mukherjee M."/>
            <person name="Okumura C.Y."/>
            <person name="Schneider R."/>
            <person name="Smith A.J."/>
            <person name="Vanacova S."/>
            <person name="Villalvazo M."/>
            <person name="Haas B.J."/>
            <person name="Pertea M."/>
            <person name="Feldblyum T.V."/>
            <person name="Utterback T.R."/>
            <person name="Shu C.L."/>
            <person name="Osoegawa K."/>
            <person name="de Jong P.J."/>
            <person name="Hrdy I."/>
            <person name="Horvathova L."/>
            <person name="Zubacova Z."/>
            <person name="Dolezal P."/>
            <person name="Malik S.B."/>
            <person name="Logsdon J.M. Jr."/>
            <person name="Henze K."/>
            <person name="Gupta A."/>
            <person name="Wang C.C."/>
            <person name="Dunne R.L."/>
            <person name="Upcroft J.A."/>
            <person name="Upcroft P."/>
            <person name="White O."/>
            <person name="Salzberg S.L."/>
            <person name="Tang P."/>
            <person name="Chiu C.-H."/>
            <person name="Lee Y.-S."/>
            <person name="Embley T.M."/>
            <person name="Coombs G.H."/>
            <person name="Mottram J.C."/>
            <person name="Tachezy J."/>
            <person name="Fraser-Liggett C.M."/>
            <person name="Johnson P.J."/>
        </authorList>
    </citation>
    <scope>NUCLEOTIDE SEQUENCE [LARGE SCALE GENOMIC DNA]</scope>
    <source>
        <strain evidence="2">G3</strain>
    </source>
</reference>
<dbReference type="VEuPathDB" id="TrichDB:TVAG_TEG_DS113548_1_1"/>
<dbReference type="SMR" id="A2EZ54"/>
<name>A2EZ54_TRIV3</name>
<proteinExistence type="predicted"/>
<feature type="region of interest" description="Disordered" evidence="1">
    <location>
        <begin position="37"/>
        <end position="56"/>
    </location>
</feature>
<sequence>MSLFLKVIHDEITVVEDVSNCSDILLRIDEIRKKLDRPQTDSLSPEGLSDRSGEGEARENAYVSLTFSSNENFYEIILKRDDFNMV</sequence>
<dbReference type="RefSeq" id="XP_001314486.1">
    <property type="nucleotide sequence ID" value="XM_001314462.1"/>
</dbReference>
<evidence type="ECO:0000256" key="1">
    <source>
        <dbReference type="SAM" id="MobiDB-lite"/>
    </source>
</evidence>